<evidence type="ECO:0000313" key="1">
    <source>
        <dbReference type="EMBL" id="AIE60909.1"/>
    </source>
</evidence>
<dbReference type="Gene3D" id="3.30.420.40">
    <property type="match status" value="1"/>
</dbReference>
<dbReference type="Pfam" id="PF11104">
    <property type="entry name" value="PilM_2"/>
    <property type="match status" value="1"/>
</dbReference>
<gene>
    <name evidence="1" type="ORF">BMMGA3_12580</name>
</gene>
<dbReference type="KEGG" id="bmet:BMMGA3_12580"/>
<sequence>MGMLFQFGNKRTINLIIKDYVIRFTELKQAHPPVVSRWGERFLPPGIIKGGKIQDFEMLESILEECVEDWKIAKRPIRFLVPDQFVVIRKISIPADIKDDEIKGYLYMELGMSIHLPFEDPVFDFYPIGSPDQKKRDLLLFAVPENIVTDYAVLFENIKLKPVAADISCLALYRLYFNQENQSKNENLMMMQIDLHAVNISIFQAHLPVFMRNLQLDIDLSKWDYFSSDEYSYNGDRSEVLIPLEDIYKEAEKVMNFYRYTLNQGNRQITKILVDGDHPWIEEIYKEIKVRFEIPTVTIESQKIEAGPENRAVSPFHLNIGLGLKEV</sequence>
<proteinExistence type="predicted"/>
<evidence type="ECO:0000313" key="2">
    <source>
        <dbReference type="Proteomes" id="UP000027602"/>
    </source>
</evidence>
<dbReference type="EMBL" id="CP007739">
    <property type="protein sequence ID" value="AIE60909.1"/>
    <property type="molecule type" value="Genomic_DNA"/>
</dbReference>
<dbReference type="OrthoDB" id="2690797at2"/>
<dbReference type="RefSeq" id="WP_003347635.1">
    <property type="nucleotide sequence ID" value="NZ_ADWW01000001.1"/>
</dbReference>
<name>I3ECV1_BACMM</name>
<protein>
    <submittedName>
        <fullName evidence="1">Tfp pilus assembly protein, ATPase PilM</fullName>
    </submittedName>
</protein>
<dbReference type="HOGENOM" id="CLU_062175_0_0_9"/>
<keyword evidence="2" id="KW-1185">Reference proteome</keyword>
<reference evidence="1 2" key="1">
    <citation type="journal article" date="2015" name="BMC Genomics">
        <title>Transcriptome analysis of thermophilic methylotrophic Bacillus methanolicus MGA3 using RNA-sequencing provides detailed insights into its previously uncharted transcriptional landscape.</title>
        <authorList>
            <person name="Irla M."/>
            <person name="Neshat A."/>
            <person name="Brautaset T."/>
            <person name="Ruckert C."/>
            <person name="Kalinowski J."/>
            <person name="Wendisch V.F."/>
        </authorList>
    </citation>
    <scope>NUCLEOTIDE SEQUENCE [LARGE SCALE GENOMIC DNA]</scope>
    <source>
        <strain evidence="2">MGA3 / ATCC 53907</strain>
    </source>
</reference>
<dbReference type="AlphaFoldDB" id="I3ECV1"/>
<organism evidence="1 2">
    <name type="scientific">Bacillus methanolicus (strain MGA3 / ATCC 53907)</name>
    <dbReference type="NCBI Taxonomy" id="796606"/>
    <lineage>
        <taxon>Bacteria</taxon>
        <taxon>Bacillati</taxon>
        <taxon>Bacillota</taxon>
        <taxon>Bacilli</taxon>
        <taxon>Bacillales</taxon>
        <taxon>Bacillaceae</taxon>
        <taxon>Bacillus</taxon>
    </lineage>
</organism>
<dbReference type="Proteomes" id="UP000027602">
    <property type="component" value="Chromosome"/>
</dbReference>
<dbReference type="STRING" id="796606.BMMGA3_12580"/>
<dbReference type="eggNOG" id="COG4972">
    <property type="taxonomic scope" value="Bacteria"/>
</dbReference>
<accession>I3ECV1</accession>
<dbReference type="InterPro" id="IPR005883">
    <property type="entry name" value="PilM"/>
</dbReference>